<dbReference type="GO" id="GO:0006171">
    <property type="term" value="P:cAMP biosynthetic process"/>
    <property type="evidence" value="ECO:0007669"/>
    <property type="project" value="TreeGrafter"/>
</dbReference>
<proteinExistence type="predicted"/>
<dbReference type="SMART" id="SM00028">
    <property type="entry name" value="TPR"/>
    <property type="match status" value="3"/>
</dbReference>
<dbReference type="InterPro" id="IPR019734">
    <property type="entry name" value="TPR_rpt"/>
</dbReference>
<evidence type="ECO:0000313" key="2">
    <source>
        <dbReference type="EMBL" id="NKE66737.1"/>
    </source>
</evidence>
<organism evidence="2 3">
    <name type="scientific">Ramlibacter lithotrophicus</name>
    <dbReference type="NCBI Taxonomy" id="2606681"/>
    <lineage>
        <taxon>Bacteria</taxon>
        <taxon>Pseudomonadati</taxon>
        <taxon>Pseudomonadota</taxon>
        <taxon>Betaproteobacteria</taxon>
        <taxon>Burkholderiales</taxon>
        <taxon>Comamonadaceae</taxon>
        <taxon>Ramlibacter</taxon>
    </lineage>
</organism>
<dbReference type="InterPro" id="IPR001054">
    <property type="entry name" value="A/G_cyclase"/>
</dbReference>
<name>A0A7X6DGH9_9BURK</name>
<dbReference type="InterPro" id="IPR011990">
    <property type="entry name" value="TPR-like_helical_dom_sf"/>
</dbReference>
<dbReference type="PROSITE" id="PS50125">
    <property type="entry name" value="GUANYLATE_CYCLASE_2"/>
    <property type="match status" value="1"/>
</dbReference>
<sequence>MISMRGINFASAPRIVPGALRPPGRPGTDRCQIGTARKWVRRPMARVPALDRHQCAPANPSANMRPNRVEPAMNRETSSLTGAPTLMAVVFTDVVGYSARMQQDESDTIRLVQLDFEEMRRCCAKHGGRCLNTMGDGMMLAFTSAADAVAFALEVQDLFAHRDPQANGHPSLQHRIGVHLGDVFRLESGQLAGDGVNVAARLETAAPPGGICISQAVHDIVKGKLALGATFAGERTFKNIATPVRVWHVHVVGRAKLARRLQSHFSAQRRKLVAAGAAAMVAASSLAWWQWRSARSSPDRTLAVLPFTNLSDDKDAAYFADGVHEDLLTQLAMLRDLKVVSRTSVLEYRGRTRSMRQIASELGVAALVEGSVRRAGNIIRVTAQLIDARADRHLWARRYDRELKDIFAVQSELAADIAGALQVSLSGQERERLARMPTRSAEAYDLYLRHQALLAAAWGLRPVSGHPERLDLLQRAVSIDPSFALAWARLGAEHARAYSNGIDWSEARRELAHYAVGRALALAPTEPLVKLEEGYVAFRVFHDHERATRAYKAVLAIAPNNADALYGLAFVERDRGHGAETVKLLDRAIAFDSRNALVLWALARTYAEYRQYEKGQAYRRRLVELRPGDPVLESGYALVEYWRTGRWDAYEQWLARQPEGAERRLTGVRWMETRRAALEGDFATALRLLEQDSADFDPSRSVSGRIEKLSMLAVASKAAGDLAKAHRLAKQLLAEVEPRSAELPDRSSLWLEKALMYAVLGDRDAAFAAHRRALAIAERTPERDEKEYVRRSALDLHALLGDKDAAIADFARQVRLPGFWVHEQKTNLALASLFSDPRFQAIVDDPASNAPLPLEMHIDGQLPK</sequence>
<accession>A0A7X6DGH9</accession>
<gene>
    <name evidence="2" type="ORF">RAMLITH_12960</name>
</gene>
<dbReference type="SMART" id="SM00044">
    <property type="entry name" value="CYCc"/>
    <property type="match status" value="1"/>
</dbReference>
<dbReference type="SUPFAM" id="SSF55073">
    <property type="entry name" value="Nucleotide cyclase"/>
    <property type="match status" value="1"/>
</dbReference>
<dbReference type="Gene3D" id="3.30.70.1230">
    <property type="entry name" value="Nucleotide cyclase"/>
    <property type="match status" value="1"/>
</dbReference>
<dbReference type="InterPro" id="IPR029787">
    <property type="entry name" value="Nucleotide_cyclase"/>
</dbReference>
<dbReference type="SUPFAM" id="SSF48452">
    <property type="entry name" value="TPR-like"/>
    <property type="match status" value="2"/>
</dbReference>
<dbReference type="Gene3D" id="3.40.50.10070">
    <property type="entry name" value="TolB, N-terminal domain"/>
    <property type="match status" value="1"/>
</dbReference>
<dbReference type="EMBL" id="VTOX01000004">
    <property type="protein sequence ID" value="NKE66737.1"/>
    <property type="molecule type" value="Genomic_DNA"/>
</dbReference>
<feature type="domain" description="Guanylate cyclase" evidence="1">
    <location>
        <begin position="88"/>
        <end position="203"/>
    </location>
</feature>
<evidence type="ECO:0000313" key="3">
    <source>
        <dbReference type="Proteomes" id="UP000521868"/>
    </source>
</evidence>
<dbReference type="PANTHER" id="PTHR43081:SF19">
    <property type="entry name" value="PH-SENSITIVE ADENYLATE CYCLASE RV1264"/>
    <property type="match status" value="1"/>
</dbReference>
<dbReference type="CDD" id="cd07302">
    <property type="entry name" value="CHD"/>
    <property type="match status" value="1"/>
</dbReference>
<dbReference type="AlphaFoldDB" id="A0A7X6DGH9"/>
<dbReference type="InterPro" id="IPR050697">
    <property type="entry name" value="Adenylyl/Guanylyl_Cyclase_3/4"/>
</dbReference>
<comment type="caution">
    <text evidence="2">The sequence shown here is derived from an EMBL/GenBank/DDBJ whole genome shotgun (WGS) entry which is preliminary data.</text>
</comment>
<dbReference type="GO" id="GO:0004016">
    <property type="term" value="F:adenylate cyclase activity"/>
    <property type="evidence" value="ECO:0007669"/>
    <property type="project" value="UniProtKB-ARBA"/>
</dbReference>
<dbReference type="Pfam" id="PF00211">
    <property type="entry name" value="Guanylate_cyc"/>
    <property type="match status" value="1"/>
</dbReference>
<evidence type="ECO:0000259" key="1">
    <source>
        <dbReference type="PROSITE" id="PS50125"/>
    </source>
</evidence>
<keyword evidence="3" id="KW-1185">Reference proteome</keyword>
<dbReference type="Gene3D" id="1.25.40.10">
    <property type="entry name" value="Tetratricopeptide repeat domain"/>
    <property type="match status" value="2"/>
</dbReference>
<reference evidence="2 3" key="1">
    <citation type="journal article" date="2020" name="Nature">
        <title>Bacterial chemolithoautotrophy via manganese oxidation.</title>
        <authorList>
            <person name="Yu H."/>
            <person name="Leadbetter J.R."/>
        </authorList>
    </citation>
    <scope>NUCLEOTIDE SEQUENCE [LARGE SCALE GENOMIC DNA]</scope>
    <source>
        <strain evidence="2 3">RBP-1</strain>
    </source>
</reference>
<dbReference type="GO" id="GO:0035556">
    <property type="term" value="P:intracellular signal transduction"/>
    <property type="evidence" value="ECO:0007669"/>
    <property type="project" value="InterPro"/>
</dbReference>
<dbReference type="PANTHER" id="PTHR43081">
    <property type="entry name" value="ADENYLATE CYCLASE, TERMINAL-DIFFERENTIATION SPECIFIC-RELATED"/>
    <property type="match status" value="1"/>
</dbReference>
<dbReference type="Proteomes" id="UP000521868">
    <property type="component" value="Unassembled WGS sequence"/>
</dbReference>
<protein>
    <recommendedName>
        <fullName evidence="1">Guanylate cyclase domain-containing protein</fullName>
    </recommendedName>
</protein>